<proteinExistence type="predicted"/>
<evidence type="ECO:0000313" key="3">
    <source>
        <dbReference type="Proteomes" id="UP001595953"/>
    </source>
</evidence>
<feature type="signal peptide" evidence="1">
    <location>
        <begin position="1"/>
        <end position="22"/>
    </location>
</feature>
<gene>
    <name evidence="2" type="ORF">ACFO5O_01500</name>
</gene>
<protein>
    <submittedName>
        <fullName evidence="2">Nuclear transport factor 2 family protein</fullName>
    </submittedName>
</protein>
<keyword evidence="1" id="KW-0732">Signal</keyword>
<name>A0ABV9N1X4_9FLAO</name>
<sequence>MKQFKHRLILALLVTLSITIQAQEDGNSQVFNTLKVNDSLLFDLGFNTCDLSQFKALITDDLEFYHDKSGILNSKQAFIDVMANGICSATNPYRARRELIEGSLKVYSLYNNGKLYGAIQEGSHRFYERFEGKETPGSIAKFTHLWIIDKDQWKLKRVLSYDHQL</sequence>
<evidence type="ECO:0000256" key="1">
    <source>
        <dbReference type="SAM" id="SignalP"/>
    </source>
</evidence>
<comment type="caution">
    <text evidence="2">The sequence shown here is derived from an EMBL/GenBank/DDBJ whole genome shotgun (WGS) entry which is preliminary data.</text>
</comment>
<dbReference type="RefSeq" id="WP_387960243.1">
    <property type="nucleotide sequence ID" value="NZ_JBHSGP010000004.1"/>
</dbReference>
<evidence type="ECO:0000313" key="2">
    <source>
        <dbReference type="EMBL" id="MFC4720980.1"/>
    </source>
</evidence>
<dbReference type="InterPro" id="IPR032710">
    <property type="entry name" value="NTF2-like_dom_sf"/>
</dbReference>
<accession>A0ABV9N1X4</accession>
<reference evidence="3" key="1">
    <citation type="journal article" date="2019" name="Int. J. Syst. Evol. Microbiol.">
        <title>The Global Catalogue of Microorganisms (GCM) 10K type strain sequencing project: providing services to taxonomists for standard genome sequencing and annotation.</title>
        <authorList>
            <consortium name="The Broad Institute Genomics Platform"/>
            <consortium name="The Broad Institute Genome Sequencing Center for Infectious Disease"/>
            <person name="Wu L."/>
            <person name="Ma J."/>
        </authorList>
    </citation>
    <scope>NUCLEOTIDE SEQUENCE [LARGE SCALE GENOMIC DNA]</scope>
    <source>
        <strain evidence="3">CCUG 63682</strain>
    </source>
</reference>
<organism evidence="2 3">
    <name type="scientific">Geojedonia litorea</name>
    <dbReference type="NCBI Taxonomy" id="1268269"/>
    <lineage>
        <taxon>Bacteria</taxon>
        <taxon>Pseudomonadati</taxon>
        <taxon>Bacteroidota</taxon>
        <taxon>Flavobacteriia</taxon>
        <taxon>Flavobacteriales</taxon>
        <taxon>Flavobacteriaceae</taxon>
        <taxon>Geojedonia</taxon>
    </lineage>
</organism>
<dbReference type="Gene3D" id="3.10.450.50">
    <property type="match status" value="1"/>
</dbReference>
<dbReference type="EMBL" id="JBHSGP010000004">
    <property type="protein sequence ID" value="MFC4720980.1"/>
    <property type="molecule type" value="Genomic_DNA"/>
</dbReference>
<dbReference type="SUPFAM" id="SSF54427">
    <property type="entry name" value="NTF2-like"/>
    <property type="match status" value="1"/>
</dbReference>
<keyword evidence="3" id="KW-1185">Reference proteome</keyword>
<dbReference type="Proteomes" id="UP001595953">
    <property type="component" value="Unassembled WGS sequence"/>
</dbReference>
<feature type="chain" id="PRO_5046595766" evidence="1">
    <location>
        <begin position="23"/>
        <end position="165"/>
    </location>
</feature>